<evidence type="ECO:0000256" key="3">
    <source>
        <dbReference type="ARBA" id="ARBA00023002"/>
    </source>
</evidence>
<evidence type="ECO:0000313" key="7">
    <source>
        <dbReference type="Proteomes" id="UP000284375"/>
    </source>
</evidence>
<keyword evidence="3" id="KW-0560">Oxidoreductase</keyword>
<dbReference type="InterPro" id="IPR036188">
    <property type="entry name" value="FAD/NAD-bd_sf"/>
</dbReference>
<keyword evidence="7" id="KW-1185">Reference proteome</keyword>
<keyword evidence="2" id="KW-0274">FAD</keyword>
<reference evidence="6 7" key="1">
    <citation type="submission" date="2015-09" db="EMBL/GenBank/DDBJ databases">
        <title>Host preference determinants of Valsa canker pathogens revealed by comparative genomics.</title>
        <authorList>
            <person name="Yin Z."/>
            <person name="Huang L."/>
        </authorList>
    </citation>
    <scope>NUCLEOTIDE SEQUENCE [LARGE SCALE GENOMIC DNA]</scope>
    <source>
        <strain evidence="6 7">YSFL</strain>
    </source>
</reference>
<dbReference type="PANTHER" id="PTHR46972">
    <property type="entry name" value="MONOOXYGENASE ASQM-RELATED"/>
    <property type="match status" value="1"/>
</dbReference>
<evidence type="ECO:0000313" key="6">
    <source>
        <dbReference type="EMBL" id="ROW01221.1"/>
    </source>
</evidence>
<sequence length="402" mass="45293">MSPSPRVAIIGAGPAGLCLGRLLQRDSVHVAIFEKETSSDHRKGLGGSLDLHVGTGQAAIEAAGLWDEYQKLARYNGQHYIISDETGHQALNMKEDLGRPEIDRPQLRQILLDSIEEGTIRWAHKLTRVDEDRTLRFETPEDKNKVETGFDLVVGADGAWSKVRPLLSTMPPVYSGFAGYETWITDPDHRCPEVSEMIGEGTHLAFGQDGRGFLLQRQSDRRVQMYSFMRKPQDWLETNGVLDHTDREQVRAYQLQEYAKWWPGLKAAIEAADGPVKPRSLYMLHVGTRWTHRRGFTLIGDAAHLMTPFAGEGVNVALHDSLLLAKEIVGNLEDVDAAVNKYEKDMFPRAEAFQQVTWNSMRDRFEPDGNQKIKKAFTRVAEDMKAGRTIKDGSRPDGLWDE</sequence>
<evidence type="ECO:0000256" key="1">
    <source>
        <dbReference type="ARBA" id="ARBA00022630"/>
    </source>
</evidence>
<accession>A0A423WCT6</accession>
<dbReference type="InterPro" id="IPR002938">
    <property type="entry name" value="FAD-bd"/>
</dbReference>
<gene>
    <name evidence="6" type="ORF">VSDG_02811</name>
</gene>
<evidence type="ECO:0000259" key="5">
    <source>
        <dbReference type="Pfam" id="PF01494"/>
    </source>
</evidence>
<dbReference type="GO" id="GO:0004497">
    <property type="term" value="F:monooxygenase activity"/>
    <property type="evidence" value="ECO:0007669"/>
    <property type="project" value="UniProtKB-KW"/>
</dbReference>
<dbReference type="PANTHER" id="PTHR46972:SF1">
    <property type="entry name" value="FAD DEPENDENT OXIDOREDUCTASE DOMAIN-CONTAINING PROTEIN"/>
    <property type="match status" value="1"/>
</dbReference>
<dbReference type="Pfam" id="PF01494">
    <property type="entry name" value="FAD_binding_3"/>
    <property type="match status" value="1"/>
</dbReference>
<keyword evidence="4" id="KW-0503">Monooxygenase</keyword>
<dbReference type="Gene3D" id="3.50.50.60">
    <property type="entry name" value="FAD/NAD(P)-binding domain"/>
    <property type="match status" value="1"/>
</dbReference>
<dbReference type="PRINTS" id="PR00420">
    <property type="entry name" value="RNGMNOXGNASE"/>
</dbReference>
<evidence type="ECO:0000256" key="2">
    <source>
        <dbReference type="ARBA" id="ARBA00022827"/>
    </source>
</evidence>
<name>A0A423WCT6_CYTCH</name>
<dbReference type="OrthoDB" id="655030at2759"/>
<dbReference type="STRING" id="252740.A0A423WCT6"/>
<proteinExistence type="predicted"/>
<evidence type="ECO:0000256" key="4">
    <source>
        <dbReference type="ARBA" id="ARBA00023033"/>
    </source>
</evidence>
<dbReference type="GO" id="GO:0071949">
    <property type="term" value="F:FAD binding"/>
    <property type="evidence" value="ECO:0007669"/>
    <property type="project" value="InterPro"/>
</dbReference>
<dbReference type="SUPFAM" id="SSF51905">
    <property type="entry name" value="FAD/NAD(P)-binding domain"/>
    <property type="match status" value="1"/>
</dbReference>
<comment type="caution">
    <text evidence="6">The sequence shown here is derived from an EMBL/GenBank/DDBJ whole genome shotgun (WGS) entry which is preliminary data.</text>
</comment>
<keyword evidence="1" id="KW-0285">Flavoprotein</keyword>
<dbReference type="Proteomes" id="UP000284375">
    <property type="component" value="Unassembled WGS sequence"/>
</dbReference>
<dbReference type="EMBL" id="LJZO01000007">
    <property type="protein sequence ID" value="ROW01221.1"/>
    <property type="molecule type" value="Genomic_DNA"/>
</dbReference>
<organism evidence="6 7">
    <name type="scientific">Cytospora chrysosperma</name>
    <name type="common">Cytospora canker fungus</name>
    <name type="synonym">Sphaeria chrysosperma</name>
    <dbReference type="NCBI Taxonomy" id="252740"/>
    <lineage>
        <taxon>Eukaryota</taxon>
        <taxon>Fungi</taxon>
        <taxon>Dikarya</taxon>
        <taxon>Ascomycota</taxon>
        <taxon>Pezizomycotina</taxon>
        <taxon>Sordariomycetes</taxon>
        <taxon>Sordariomycetidae</taxon>
        <taxon>Diaporthales</taxon>
        <taxon>Cytosporaceae</taxon>
        <taxon>Cytospora</taxon>
    </lineage>
</organism>
<dbReference type="AlphaFoldDB" id="A0A423WCT6"/>
<feature type="domain" description="FAD-binding" evidence="5">
    <location>
        <begin position="7"/>
        <end position="353"/>
    </location>
</feature>
<protein>
    <recommendedName>
        <fullName evidence="5">FAD-binding domain-containing protein</fullName>
    </recommendedName>
</protein>